<dbReference type="EC" id="4.1.3.27" evidence="2"/>
<reference evidence="10" key="1">
    <citation type="submission" date="2020-06" db="EMBL/GenBank/DDBJ databases">
        <title>Unique genomic features of the anaerobic methanotrophic archaea.</title>
        <authorList>
            <person name="Chadwick G.L."/>
            <person name="Skennerton C.T."/>
            <person name="Laso-Perez R."/>
            <person name="Leu A.O."/>
            <person name="Speth D.R."/>
            <person name="Yu H."/>
            <person name="Morgan-Lang C."/>
            <person name="Hatzenpichler R."/>
            <person name="Goudeau D."/>
            <person name="Malmstrom R."/>
            <person name="Brazelton W.J."/>
            <person name="Woyke T."/>
            <person name="Hallam S.J."/>
            <person name="Tyson G.W."/>
            <person name="Wegener G."/>
            <person name="Boetius A."/>
            <person name="Orphan V."/>
        </authorList>
    </citation>
    <scope>NUCLEOTIDE SEQUENCE</scope>
</reference>
<dbReference type="InterPro" id="IPR006221">
    <property type="entry name" value="TrpG/PapA_dom"/>
</dbReference>
<protein>
    <recommendedName>
        <fullName evidence="2">anthranilate synthase</fullName>
        <ecNumber evidence="2">4.1.3.27</ecNumber>
    </recommendedName>
</protein>
<evidence type="ECO:0000259" key="9">
    <source>
        <dbReference type="Pfam" id="PF00117"/>
    </source>
</evidence>
<keyword evidence="3" id="KW-0028">Amino-acid biosynthesis</keyword>
<dbReference type="SUPFAM" id="SSF52317">
    <property type="entry name" value="Class I glutamine amidotransferase-like"/>
    <property type="match status" value="1"/>
</dbReference>
<dbReference type="PRINTS" id="PR00096">
    <property type="entry name" value="GATASE"/>
</dbReference>
<keyword evidence="5" id="KW-0315">Glutamine amidotransferase</keyword>
<dbReference type="CDD" id="cd01743">
    <property type="entry name" value="GATase1_Anthranilate_Synthase"/>
    <property type="match status" value="1"/>
</dbReference>
<comment type="pathway">
    <text evidence="1">Amino-acid biosynthesis; L-tryptophan biosynthesis; L-tryptophan from chorismate: step 1/5.</text>
</comment>
<dbReference type="GO" id="GO:0000162">
    <property type="term" value="P:L-tryptophan biosynthetic process"/>
    <property type="evidence" value="ECO:0007669"/>
    <property type="project" value="UniProtKB-KW"/>
</dbReference>
<keyword evidence="7 10" id="KW-0456">Lyase</keyword>
<proteinExistence type="predicted"/>
<keyword evidence="4" id="KW-0822">Tryptophan biosynthesis</keyword>
<evidence type="ECO:0000313" key="10">
    <source>
        <dbReference type="EMBL" id="QNO52753.1"/>
    </source>
</evidence>
<comment type="catalytic activity">
    <reaction evidence="8">
        <text>chorismate + L-glutamine = anthranilate + pyruvate + L-glutamate + H(+)</text>
        <dbReference type="Rhea" id="RHEA:21732"/>
        <dbReference type="ChEBI" id="CHEBI:15361"/>
        <dbReference type="ChEBI" id="CHEBI:15378"/>
        <dbReference type="ChEBI" id="CHEBI:16567"/>
        <dbReference type="ChEBI" id="CHEBI:29748"/>
        <dbReference type="ChEBI" id="CHEBI:29985"/>
        <dbReference type="ChEBI" id="CHEBI:58359"/>
        <dbReference type="EC" id="4.1.3.27"/>
    </reaction>
</comment>
<sequence>MNVLIVDNIDSFVYNIVQYVGMLGAEPVVVQNNVNLSHIERIVREKEIEHVIISPGPKTPRDAGVTNELIERFCTETETKKVLGVCLGHQCIGYVFGARIRNAREIRHGKVSLVTHNGENVLKGLKNPLSVVRYHSLVIDDGNGNGGVGESFPDCLEVTARSLDDNEIMAIRHKNLDVYGVQFHPESILTEDGLKLIRNFVDM</sequence>
<dbReference type="FunFam" id="3.40.50.880:FF:000003">
    <property type="entry name" value="Anthranilate synthase component II"/>
    <property type="match status" value="1"/>
</dbReference>
<dbReference type="GO" id="GO:0005829">
    <property type="term" value="C:cytosol"/>
    <property type="evidence" value="ECO:0007669"/>
    <property type="project" value="TreeGrafter"/>
</dbReference>
<dbReference type="PROSITE" id="PS51273">
    <property type="entry name" value="GATASE_TYPE_1"/>
    <property type="match status" value="1"/>
</dbReference>
<evidence type="ECO:0000256" key="3">
    <source>
        <dbReference type="ARBA" id="ARBA00022605"/>
    </source>
</evidence>
<evidence type="ECO:0000256" key="1">
    <source>
        <dbReference type="ARBA" id="ARBA00004873"/>
    </source>
</evidence>
<dbReference type="GO" id="GO:0004049">
    <property type="term" value="F:anthranilate synthase activity"/>
    <property type="evidence" value="ECO:0007669"/>
    <property type="project" value="UniProtKB-EC"/>
</dbReference>
<evidence type="ECO:0000256" key="8">
    <source>
        <dbReference type="ARBA" id="ARBA00047683"/>
    </source>
</evidence>
<dbReference type="PANTHER" id="PTHR43418">
    <property type="entry name" value="MULTIFUNCTIONAL TRYPTOPHAN BIOSYNTHESIS PROTEIN-RELATED"/>
    <property type="match status" value="1"/>
</dbReference>
<keyword evidence="6" id="KW-0057">Aromatic amino acid biosynthesis</keyword>
<evidence type="ECO:0000256" key="5">
    <source>
        <dbReference type="ARBA" id="ARBA00022962"/>
    </source>
</evidence>
<dbReference type="AlphaFoldDB" id="A0A7G9YXL9"/>
<evidence type="ECO:0000256" key="6">
    <source>
        <dbReference type="ARBA" id="ARBA00023141"/>
    </source>
</evidence>
<gene>
    <name evidence="10" type="primary">trpG</name>
    <name evidence="10" type="ORF">KDAIOKAM_00022</name>
</gene>
<evidence type="ECO:0000256" key="4">
    <source>
        <dbReference type="ARBA" id="ARBA00022822"/>
    </source>
</evidence>
<feature type="domain" description="Glutamine amidotransferase" evidence="9">
    <location>
        <begin position="4"/>
        <end position="201"/>
    </location>
</feature>
<dbReference type="PANTHER" id="PTHR43418:SF4">
    <property type="entry name" value="MULTIFUNCTIONAL TRYPTOPHAN BIOSYNTHESIS PROTEIN"/>
    <property type="match status" value="1"/>
</dbReference>
<dbReference type="Gene3D" id="3.40.50.880">
    <property type="match status" value="1"/>
</dbReference>
<evidence type="ECO:0000256" key="7">
    <source>
        <dbReference type="ARBA" id="ARBA00023239"/>
    </source>
</evidence>
<dbReference type="NCBIfam" id="TIGR00566">
    <property type="entry name" value="trpG_papA"/>
    <property type="match status" value="1"/>
</dbReference>
<evidence type="ECO:0000256" key="2">
    <source>
        <dbReference type="ARBA" id="ARBA00012266"/>
    </source>
</evidence>
<dbReference type="Pfam" id="PF00117">
    <property type="entry name" value="GATase"/>
    <property type="match status" value="1"/>
</dbReference>
<dbReference type="InterPro" id="IPR017926">
    <property type="entry name" value="GATASE"/>
</dbReference>
<dbReference type="EMBL" id="MT631520">
    <property type="protein sequence ID" value="QNO52753.1"/>
    <property type="molecule type" value="Genomic_DNA"/>
</dbReference>
<accession>A0A7G9YXL9</accession>
<name>A0A7G9YXL9_9EURY</name>
<dbReference type="PRINTS" id="PR00097">
    <property type="entry name" value="ANTSNTHASEII"/>
</dbReference>
<dbReference type="InterPro" id="IPR029062">
    <property type="entry name" value="Class_I_gatase-like"/>
</dbReference>
<organism evidence="10">
    <name type="scientific">Candidatus Methanophagaceae archaeon ANME-1 ERB6</name>
    <dbReference type="NCBI Taxonomy" id="2759912"/>
    <lineage>
        <taxon>Archaea</taxon>
        <taxon>Methanobacteriati</taxon>
        <taxon>Methanobacteriota</taxon>
        <taxon>Stenosarchaea group</taxon>
        <taxon>Methanomicrobia</taxon>
        <taxon>Candidatus Methanophagales</taxon>
        <taxon>Candidatus Methanophagaceae</taxon>
    </lineage>
</organism>
<dbReference type="InterPro" id="IPR050472">
    <property type="entry name" value="Anth_synth/Amidotransfase"/>
</dbReference>